<protein>
    <submittedName>
        <fullName evidence="2">Uncharacterized protein</fullName>
    </submittedName>
</protein>
<feature type="signal peptide" evidence="1">
    <location>
        <begin position="1"/>
        <end position="27"/>
    </location>
</feature>
<accession>A0AAD4W7L5</accession>
<dbReference type="Proteomes" id="UP001054821">
    <property type="component" value="Chromosome 3"/>
</dbReference>
<reference evidence="2 3" key="1">
    <citation type="journal article" date="2022" name="G3 (Bethesda)">
        <title>Whole-genome sequence and methylome profiling of the almond [Prunus dulcis (Mill.) D.A. Webb] cultivar 'Nonpareil'.</title>
        <authorList>
            <person name="D'Amico-Willman K.M."/>
            <person name="Ouma W.Z."/>
            <person name="Meulia T."/>
            <person name="Sideli G.M."/>
            <person name="Gradziel T.M."/>
            <person name="Fresnedo-Ramirez J."/>
        </authorList>
    </citation>
    <scope>NUCLEOTIDE SEQUENCE [LARGE SCALE GENOMIC DNA]</scope>
    <source>
        <strain evidence="2">Clone GOH B32 T37-40</strain>
    </source>
</reference>
<proteinExistence type="predicted"/>
<evidence type="ECO:0000313" key="3">
    <source>
        <dbReference type="Proteomes" id="UP001054821"/>
    </source>
</evidence>
<dbReference type="Pfam" id="PF02992">
    <property type="entry name" value="Transposase_21"/>
    <property type="match status" value="1"/>
</dbReference>
<dbReference type="AlphaFoldDB" id="A0AAD4W7L5"/>
<gene>
    <name evidence="2" type="ORF">L3X38_017595</name>
</gene>
<dbReference type="InterPro" id="IPR004242">
    <property type="entry name" value="Transposase_21"/>
</dbReference>
<name>A0AAD4W7L5_PRUDU</name>
<dbReference type="EMBL" id="JAJFAZ020000003">
    <property type="protein sequence ID" value="KAI5338324.1"/>
    <property type="molecule type" value="Genomic_DNA"/>
</dbReference>
<feature type="chain" id="PRO_5042209801" evidence="1">
    <location>
        <begin position="28"/>
        <end position="164"/>
    </location>
</feature>
<evidence type="ECO:0000313" key="2">
    <source>
        <dbReference type="EMBL" id="KAI5338324.1"/>
    </source>
</evidence>
<sequence>MRRHGKSSIKRSLSLLLIPQNVRLGLATDGFNPYGVLNQQHSTWPIFVFPYNLQPWKCMKKEYMMMTILITEDPGRSMDVYLACPVCKEDVTSGRHARKFVTLVIGDGCHETTSGRKKIKSSTGAQSIASDLENVPVMRSWNSLTVWILLRSGKQLVEPDLLHI</sequence>
<comment type="caution">
    <text evidence="2">The sequence shown here is derived from an EMBL/GenBank/DDBJ whole genome shotgun (WGS) entry which is preliminary data.</text>
</comment>
<keyword evidence="1" id="KW-0732">Signal</keyword>
<organism evidence="2 3">
    <name type="scientific">Prunus dulcis</name>
    <name type="common">Almond</name>
    <name type="synonym">Amygdalus dulcis</name>
    <dbReference type="NCBI Taxonomy" id="3755"/>
    <lineage>
        <taxon>Eukaryota</taxon>
        <taxon>Viridiplantae</taxon>
        <taxon>Streptophyta</taxon>
        <taxon>Embryophyta</taxon>
        <taxon>Tracheophyta</taxon>
        <taxon>Spermatophyta</taxon>
        <taxon>Magnoliopsida</taxon>
        <taxon>eudicotyledons</taxon>
        <taxon>Gunneridae</taxon>
        <taxon>Pentapetalae</taxon>
        <taxon>rosids</taxon>
        <taxon>fabids</taxon>
        <taxon>Rosales</taxon>
        <taxon>Rosaceae</taxon>
        <taxon>Amygdaloideae</taxon>
        <taxon>Amygdaleae</taxon>
        <taxon>Prunus</taxon>
    </lineage>
</organism>
<evidence type="ECO:0000256" key="1">
    <source>
        <dbReference type="SAM" id="SignalP"/>
    </source>
</evidence>
<keyword evidence="3" id="KW-1185">Reference proteome</keyword>